<evidence type="ECO:0000313" key="3">
    <source>
        <dbReference type="EMBL" id="RSH95500.1"/>
    </source>
</evidence>
<comment type="similarity">
    <text evidence="1">Belongs to the amidase family.</text>
</comment>
<dbReference type="PANTHER" id="PTHR46072:SF11">
    <property type="entry name" value="AMIDASE-RELATED"/>
    <property type="match status" value="1"/>
</dbReference>
<evidence type="ECO:0000256" key="2">
    <source>
        <dbReference type="SAM" id="MobiDB-lite"/>
    </source>
</evidence>
<feature type="compositionally biased region" description="Low complexity" evidence="2">
    <location>
        <begin position="71"/>
        <end position="88"/>
    </location>
</feature>
<accession>A0A427YWI9</accession>
<dbReference type="Proteomes" id="UP000279259">
    <property type="component" value="Unassembled WGS sequence"/>
</dbReference>
<reference evidence="3 4" key="1">
    <citation type="submission" date="2018-11" db="EMBL/GenBank/DDBJ databases">
        <title>Genome sequence of Saitozyma podzolica DSM 27192.</title>
        <authorList>
            <person name="Aliyu H."/>
            <person name="Gorte O."/>
            <person name="Ochsenreither K."/>
        </authorList>
    </citation>
    <scope>NUCLEOTIDE SEQUENCE [LARGE SCALE GENOMIC DNA]</scope>
    <source>
        <strain evidence="3 4">DSM 27192</strain>
    </source>
</reference>
<organism evidence="3 4">
    <name type="scientific">Saitozyma podzolica</name>
    <dbReference type="NCBI Taxonomy" id="1890683"/>
    <lineage>
        <taxon>Eukaryota</taxon>
        <taxon>Fungi</taxon>
        <taxon>Dikarya</taxon>
        <taxon>Basidiomycota</taxon>
        <taxon>Agaricomycotina</taxon>
        <taxon>Tremellomycetes</taxon>
        <taxon>Tremellales</taxon>
        <taxon>Trimorphomycetaceae</taxon>
        <taxon>Saitozyma</taxon>
    </lineage>
</organism>
<gene>
    <name evidence="3" type="ORF">EHS25_000592</name>
</gene>
<evidence type="ECO:0008006" key="5">
    <source>
        <dbReference type="Google" id="ProtNLM"/>
    </source>
</evidence>
<name>A0A427YWI9_9TREE</name>
<evidence type="ECO:0000313" key="4">
    <source>
        <dbReference type="Proteomes" id="UP000279259"/>
    </source>
</evidence>
<dbReference type="AlphaFoldDB" id="A0A427YWI9"/>
<protein>
    <recommendedName>
        <fullName evidence="5">Amidase domain-containing protein</fullName>
    </recommendedName>
</protein>
<comment type="caution">
    <text evidence="3">The sequence shown here is derived from an EMBL/GenBank/DDBJ whole genome shotgun (WGS) entry which is preliminary data.</text>
</comment>
<dbReference type="Gene3D" id="3.90.1300.10">
    <property type="entry name" value="Amidase signature (AS) domain"/>
    <property type="match status" value="1"/>
</dbReference>
<dbReference type="SUPFAM" id="SSF75304">
    <property type="entry name" value="Amidase signature (AS) enzymes"/>
    <property type="match status" value="1"/>
</dbReference>
<dbReference type="STRING" id="1890683.A0A427YWI9"/>
<evidence type="ECO:0000256" key="1">
    <source>
        <dbReference type="ARBA" id="ARBA00009199"/>
    </source>
</evidence>
<dbReference type="EMBL" id="RSCD01000001">
    <property type="protein sequence ID" value="RSH95500.1"/>
    <property type="molecule type" value="Genomic_DNA"/>
</dbReference>
<sequence>MIRLHPQTTLNTLNTTKSLSVLGTIANPHRHPRVVVRPLLPETLLGEDPHVGAQRPPARPGGREEHGRTAVLLPRRGRGVVSRRGGLSRSRRRDVQASTTRHACSARDEARPRGGRPHGGRAGPAMTDPSLPSCFCLSSSGSGALTPSIGAQSLVETTRPLSVPATVSELWVAQSKRTEYSKRMMCWWAGTKGVTNTGREIDALILPCTVWPAAPKYGCIYDNYTSLWNVLDYCGTTVPVTSVSAVVDDKPADTPRNEVEARVWDGSGRTATERGIPPGRNAGMRRRSEGGVGVRALVGYSGGKHGGDRLGWVDVVRIQ</sequence>
<dbReference type="OrthoDB" id="6428749at2759"/>
<feature type="region of interest" description="Disordered" evidence="2">
    <location>
        <begin position="267"/>
        <end position="287"/>
    </location>
</feature>
<keyword evidence="4" id="KW-1185">Reference proteome</keyword>
<feature type="region of interest" description="Disordered" evidence="2">
    <location>
        <begin position="45"/>
        <end position="126"/>
    </location>
</feature>
<dbReference type="PANTHER" id="PTHR46072">
    <property type="entry name" value="AMIDASE-RELATED-RELATED"/>
    <property type="match status" value="1"/>
</dbReference>
<proteinExistence type="inferred from homology"/>
<dbReference type="InterPro" id="IPR036928">
    <property type="entry name" value="AS_sf"/>
</dbReference>